<protein>
    <submittedName>
        <fullName evidence="5">Unannotated protein</fullName>
    </submittedName>
</protein>
<gene>
    <name evidence="5" type="ORF">UFOPK2582_00419</name>
</gene>
<dbReference type="EMBL" id="CAEZXS010000032">
    <property type="protein sequence ID" value="CAB4691097.1"/>
    <property type="molecule type" value="Genomic_DNA"/>
</dbReference>
<proteinExistence type="inferred from homology"/>
<dbReference type="NCBIfam" id="TIGR02727">
    <property type="entry name" value="MTHFS_bact"/>
    <property type="match status" value="1"/>
</dbReference>
<evidence type="ECO:0000256" key="1">
    <source>
        <dbReference type="ARBA" id="ARBA00010638"/>
    </source>
</evidence>
<keyword evidence="2" id="KW-0547">Nucleotide-binding</keyword>
<dbReference type="GO" id="GO:0005524">
    <property type="term" value="F:ATP binding"/>
    <property type="evidence" value="ECO:0007669"/>
    <property type="project" value="UniProtKB-KW"/>
</dbReference>
<sequence>MTDGAETRTELRKRLRDQRRQLTPEQRAVAQDAAAQRLEKFLGSQPPGLLGTYMPTDGELDINQTLDALRDLGWRIFLPVLQADLQMGFAEWVATETLQPNKFGILEPASPAELLSASSLDVVVVPCVGLDESGNRLGFGAGYYDRAFSGKVAGTERRTLLVGCAFDLQFVQGLAAEPWDVPMKYILTESKLRPVTTPTLE</sequence>
<keyword evidence="3" id="KW-0067">ATP-binding</keyword>
<dbReference type="AlphaFoldDB" id="A0A6J6NXN6"/>
<dbReference type="Pfam" id="PF01812">
    <property type="entry name" value="5-FTHF_cyc-lig"/>
    <property type="match status" value="1"/>
</dbReference>
<feature type="region of interest" description="Disordered" evidence="4">
    <location>
        <begin position="1"/>
        <end position="26"/>
    </location>
</feature>
<dbReference type="InterPro" id="IPR037171">
    <property type="entry name" value="NagB/RpiA_transferase-like"/>
</dbReference>
<dbReference type="Gene3D" id="3.40.50.10420">
    <property type="entry name" value="NagB/RpiA/CoA transferase-like"/>
    <property type="match status" value="1"/>
</dbReference>
<reference evidence="5" key="1">
    <citation type="submission" date="2020-05" db="EMBL/GenBank/DDBJ databases">
        <authorList>
            <person name="Chiriac C."/>
            <person name="Salcher M."/>
            <person name="Ghai R."/>
            <person name="Kavagutti S V."/>
        </authorList>
    </citation>
    <scope>NUCLEOTIDE SEQUENCE</scope>
</reference>
<evidence type="ECO:0000256" key="4">
    <source>
        <dbReference type="SAM" id="MobiDB-lite"/>
    </source>
</evidence>
<dbReference type="GO" id="GO:0035999">
    <property type="term" value="P:tetrahydrofolate interconversion"/>
    <property type="evidence" value="ECO:0007669"/>
    <property type="project" value="TreeGrafter"/>
</dbReference>
<evidence type="ECO:0000256" key="3">
    <source>
        <dbReference type="ARBA" id="ARBA00022840"/>
    </source>
</evidence>
<dbReference type="GO" id="GO:0009396">
    <property type="term" value="P:folic acid-containing compound biosynthetic process"/>
    <property type="evidence" value="ECO:0007669"/>
    <property type="project" value="TreeGrafter"/>
</dbReference>
<dbReference type="InterPro" id="IPR002698">
    <property type="entry name" value="FTHF_cligase"/>
</dbReference>
<evidence type="ECO:0000256" key="2">
    <source>
        <dbReference type="ARBA" id="ARBA00022741"/>
    </source>
</evidence>
<dbReference type="SUPFAM" id="SSF100950">
    <property type="entry name" value="NagB/RpiA/CoA transferase-like"/>
    <property type="match status" value="1"/>
</dbReference>
<dbReference type="PANTHER" id="PTHR23407:SF1">
    <property type="entry name" value="5-FORMYLTETRAHYDROFOLATE CYCLO-LIGASE"/>
    <property type="match status" value="1"/>
</dbReference>
<dbReference type="InterPro" id="IPR024185">
    <property type="entry name" value="FTHF_cligase-like_sf"/>
</dbReference>
<feature type="compositionally biased region" description="Basic and acidic residues" evidence="4">
    <location>
        <begin position="1"/>
        <end position="22"/>
    </location>
</feature>
<dbReference type="PIRSF" id="PIRSF006806">
    <property type="entry name" value="FTHF_cligase"/>
    <property type="match status" value="1"/>
</dbReference>
<comment type="similarity">
    <text evidence="1">Belongs to the 5-formyltetrahydrofolate cyclo-ligase family.</text>
</comment>
<name>A0A6J6NXN6_9ZZZZ</name>
<organism evidence="5">
    <name type="scientific">freshwater metagenome</name>
    <dbReference type="NCBI Taxonomy" id="449393"/>
    <lineage>
        <taxon>unclassified sequences</taxon>
        <taxon>metagenomes</taxon>
        <taxon>ecological metagenomes</taxon>
    </lineage>
</organism>
<dbReference type="PANTHER" id="PTHR23407">
    <property type="entry name" value="ATPASE INHIBITOR/5-FORMYLTETRAHYDROFOLATE CYCLO-LIGASE"/>
    <property type="match status" value="1"/>
</dbReference>
<dbReference type="GO" id="GO:0030272">
    <property type="term" value="F:5-formyltetrahydrofolate cyclo-ligase activity"/>
    <property type="evidence" value="ECO:0007669"/>
    <property type="project" value="TreeGrafter"/>
</dbReference>
<evidence type="ECO:0000313" key="5">
    <source>
        <dbReference type="EMBL" id="CAB4691097.1"/>
    </source>
</evidence>
<accession>A0A6J6NXN6</accession>